<feature type="domain" description="Disease resistance protein winged helix" evidence="8">
    <location>
        <begin position="416"/>
        <end position="483"/>
    </location>
</feature>
<dbReference type="InterPro" id="IPR027417">
    <property type="entry name" value="P-loop_NTPase"/>
</dbReference>
<dbReference type="Gene3D" id="3.40.50.300">
    <property type="entry name" value="P-loop containing nucleotide triphosphate hydrolases"/>
    <property type="match status" value="1"/>
</dbReference>
<dbReference type="EMBL" id="CM001888">
    <property type="protein sequence ID" value="EOY20015.1"/>
    <property type="molecule type" value="Genomic_DNA"/>
</dbReference>
<evidence type="ECO:0000256" key="3">
    <source>
        <dbReference type="ARBA" id="ARBA00022741"/>
    </source>
</evidence>
<dbReference type="InterPro" id="IPR042197">
    <property type="entry name" value="Apaf_helical"/>
</dbReference>
<dbReference type="Gene3D" id="1.20.5.4130">
    <property type="match status" value="1"/>
</dbReference>
<keyword evidence="2" id="KW-0677">Repeat</keyword>
<sequence length="1416" mass="159743">MAALSTSIAVLLGKLRSVLESEFADKHKKYAAYLQTLYSTLMRISHLIRDAEEIQQDEGLRNVLQNLEDVVYDADDLADEVLYEVTRRKRESESQKLGLWARTFNPSFGERYGKGMQSKIKQILELIDFLVMEISNFNFPKQSVSHRLHTTPVVGATEVVGRDEDRSQIIDLLLSGDADLDGIAIIGMGGCGKTTLAQLVYDDVAVRRHFDLTAWISVSFDFDVMKITRMILEAISRHIPEGCDLNLLQSRLCESLAGKRFLLVLDDVWNEDIKKWDLLRTPLKYGGWGSKILITTRNAEVADVVGCSTRYQLRLLTDQDCWHVFYKSAFAKMSEIDAKDLEDIGKEIVKKCHGVPLAAKSIGSLLLLRRSRLEWYHVLKSISLQFRQDESFFPILRLSYDHLPAHLKPCFAYCSLFPSDYEFEKEKLILLWMAAGLLAPSALGGLSMEQVGADYFDGLLNRSFFTQVGGLYFKMHDLVHDLASFASEGVCSKLERNCPIPKGMRHLSILTGQYDTPGKLQGTDEANRLRSFFLINSPSDHGSSQLSTYAVEDILTRQQRLRVLSLSQFQEAQFPDSIGKLKHLRYLDLSESALQSLPESLCTLYFLETLILTNCVNLIMLPRNIVKLFNLRHLHIKGTGLQQMPEEMSRLKRLQTLTNFIVGNGLNIKELGALIDLHGTLSVSKLQNISSSSDASDAKLKAKKYLNELHLEWSGSESDPVKDTAVLENLEPPTGLKKLTIRFYGGTKFPSWLGDSSFSNIVFLCLRDCNNCSSLPPLGQLPSLEHLIIERIISVSSIGHEFYRVDESISKPFQSLKTLTFEGMLRWEQWVSLQGEEFPCLQKLNLTNCPNLKGGLPKSLPSLVELRISECQQLADSLPRVPYNCELELSNCDKVRLRSKGGNLSRNDGEEASPFPLSMIEISGHVSFGIPEHSVPSKKVDDSFGFPEYSIPRDEKVDDSFLFPEHSIPSQKPDEFFGSLQYSIPSDERLDDSFLFPEHFIPSKKLDDSFSSSSSVTFKVSSITKLTELPARLPSLKIERCDALESLPTGILDRPLLQRLYIIDCDSLKTFPQLHQPSSLKRLYIRNCRNLEFPQHNEIANQFILLEHLCLGSSCDSLGSFRLDSFPNLKTLSLWDCKKLEYLWMEKGSQNDLKSLEVLEIRDCPNLTTFPEEGLEAPNLTSLVLSNCNNLKSLPQWMQNLTSLQSLHINKCKELQPLPPWRLPSSLNILCISFCDKITPQTAWELHKLHSLCNFEIEGGCQDMLSFPEDGLLPTTLNSLRISSLLSLKSLDKNGLQQLTSLQSLEINGCNELRSFPEEGLPSSLCHLSITDCSSLNSKLEKRKGREWFKIAHIPSIHLGWQQVKQTFTLRESIAALLLNVKAHGGFERSSKSIQIVQGDCGEERKEMLGARIAEG</sequence>
<dbReference type="PRINTS" id="PR00364">
    <property type="entry name" value="DISEASERSIST"/>
</dbReference>
<dbReference type="InterPro" id="IPR003591">
    <property type="entry name" value="Leu-rich_rpt_typical-subtyp"/>
</dbReference>
<feature type="domain" description="NB-ARC" evidence="6">
    <location>
        <begin position="166"/>
        <end position="333"/>
    </location>
</feature>
<keyword evidence="11" id="KW-1185">Reference proteome</keyword>
<name>A0A061FRQ3_THECC</name>
<feature type="domain" description="R13L1/DRL21-like LRR repeat region" evidence="9">
    <location>
        <begin position="668"/>
        <end position="791"/>
    </location>
</feature>
<dbReference type="InterPro" id="IPR002182">
    <property type="entry name" value="NB-ARC"/>
</dbReference>
<evidence type="ECO:0000313" key="11">
    <source>
        <dbReference type="Proteomes" id="UP000026915"/>
    </source>
</evidence>
<gene>
    <name evidence="10" type="ORF">TCM_045415</name>
</gene>
<dbReference type="OMA" id="INSYWGA"/>
<dbReference type="Pfam" id="PF25019">
    <property type="entry name" value="LRR_R13L1-DRL21"/>
    <property type="match status" value="1"/>
</dbReference>
<dbReference type="PANTHER" id="PTHR36766:SF40">
    <property type="entry name" value="DISEASE RESISTANCE PROTEIN RGA3"/>
    <property type="match status" value="1"/>
</dbReference>
<dbReference type="InParanoid" id="A0A061FRQ3"/>
<dbReference type="SUPFAM" id="SSF52540">
    <property type="entry name" value="P-loop containing nucleoside triphosphate hydrolases"/>
    <property type="match status" value="1"/>
</dbReference>
<feature type="domain" description="Disease resistance N-terminal" evidence="7">
    <location>
        <begin position="9"/>
        <end position="95"/>
    </location>
</feature>
<dbReference type="InterPro" id="IPR056789">
    <property type="entry name" value="LRR_R13L1-DRL21"/>
</dbReference>
<dbReference type="InterPro" id="IPR058922">
    <property type="entry name" value="WHD_DRP"/>
</dbReference>
<evidence type="ECO:0000256" key="4">
    <source>
        <dbReference type="ARBA" id="ARBA00022821"/>
    </source>
</evidence>
<keyword evidence="1" id="KW-0433">Leucine-rich repeat</keyword>
<evidence type="ECO:0000259" key="6">
    <source>
        <dbReference type="Pfam" id="PF00931"/>
    </source>
</evidence>
<dbReference type="InterPro" id="IPR032675">
    <property type="entry name" value="LRR_dom_sf"/>
</dbReference>
<dbReference type="FunFam" id="3.40.50.300:FF:001091">
    <property type="entry name" value="Probable disease resistance protein At1g61300"/>
    <property type="match status" value="1"/>
</dbReference>
<dbReference type="GO" id="GO:0043531">
    <property type="term" value="F:ADP binding"/>
    <property type="evidence" value="ECO:0007669"/>
    <property type="project" value="InterPro"/>
</dbReference>
<dbReference type="Proteomes" id="UP000026915">
    <property type="component" value="Chromosome 10"/>
</dbReference>
<reference evidence="10 11" key="1">
    <citation type="journal article" date="2013" name="Genome Biol.">
        <title>The genome sequence of the most widely cultivated cacao type and its use to identify candidate genes regulating pod color.</title>
        <authorList>
            <person name="Motamayor J.C."/>
            <person name="Mockaitis K."/>
            <person name="Schmutz J."/>
            <person name="Haiminen N."/>
            <person name="Iii D.L."/>
            <person name="Cornejo O."/>
            <person name="Findley S.D."/>
            <person name="Zheng P."/>
            <person name="Utro F."/>
            <person name="Royaert S."/>
            <person name="Saski C."/>
            <person name="Jenkins J."/>
            <person name="Podicheti R."/>
            <person name="Zhao M."/>
            <person name="Scheffler B.E."/>
            <person name="Stack J.C."/>
            <person name="Feltus F.A."/>
            <person name="Mustiga G.M."/>
            <person name="Amores F."/>
            <person name="Phillips W."/>
            <person name="Marelli J.P."/>
            <person name="May G.D."/>
            <person name="Shapiro H."/>
            <person name="Ma J."/>
            <person name="Bustamante C.D."/>
            <person name="Schnell R.J."/>
            <person name="Main D."/>
            <person name="Gilbert D."/>
            <person name="Parida L."/>
            <person name="Kuhn D.N."/>
        </authorList>
    </citation>
    <scope>NUCLEOTIDE SEQUENCE [LARGE SCALE GENOMIC DNA]</scope>
    <source>
        <strain evidence="11">cv. Matina 1-6</strain>
    </source>
</reference>
<dbReference type="GO" id="GO:0006952">
    <property type="term" value="P:defense response"/>
    <property type="evidence" value="ECO:0007669"/>
    <property type="project" value="UniProtKB-KW"/>
</dbReference>
<dbReference type="InterPro" id="IPR036388">
    <property type="entry name" value="WH-like_DNA-bd_sf"/>
</dbReference>
<evidence type="ECO:0000256" key="1">
    <source>
        <dbReference type="ARBA" id="ARBA00022614"/>
    </source>
</evidence>
<dbReference type="Pfam" id="PF00931">
    <property type="entry name" value="NB-ARC"/>
    <property type="match status" value="1"/>
</dbReference>
<dbReference type="GO" id="GO:0051707">
    <property type="term" value="P:response to other organism"/>
    <property type="evidence" value="ECO:0007669"/>
    <property type="project" value="UniProtKB-ARBA"/>
</dbReference>
<dbReference type="HOGENOM" id="CLU_000837_8_8_1"/>
<evidence type="ECO:0000259" key="8">
    <source>
        <dbReference type="Pfam" id="PF23559"/>
    </source>
</evidence>
<dbReference type="Gene3D" id="1.10.10.10">
    <property type="entry name" value="Winged helix-like DNA-binding domain superfamily/Winged helix DNA-binding domain"/>
    <property type="match status" value="1"/>
</dbReference>
<accession>A0A061FRQ3</accession>
<keyword evidence="4" id="KW-0611">Plant defense</keyword>
<evidence type="ECO:0000256" key="5">
    <source>
        <dbReference type="ARBA" id="ARBA00022840"/>
    </source>
</evidence>
<dbReference type="SMART" id="SM00369">
    <property type="entry name" value="LRR_TYP"/>
    <property type="match status" value="3"/>
</dbReference>
<organism evidence="10 11">
    <name type="scientific">Theobroma cacao</name>
    <name type="common">Cacao</name>
    <name type="synonym">Cocoa</name>
    <dbReference type="NCBI Taxonomy" id="3641"/>
    <lineage>
        <taxon>Eukaryota</taxon>
        <taxon>Viridiplantae</taxon>
        <taxon>Streptophyta</taxon>
        <taxon>Embryophyta</taxon>
        <taxon>Tracheophyta</taxon>
        <taxon>Spermatophyta</taxon>
        <taxon>Magnoliopsida</taxon>
        <taxon>eudicotyledons</taxon>
        <taxon>Gunneridae</taxon>
        <taxon>Pentapetalae</taxon>
        <taxon>rosids</taxon>
        <taxon>malvids</taxon>
        <taxon>Malvales</taxon>
        <taxon>Malvaceae</taxon>
        <taxon>Byttnerioideae</taxon>
        <taxon>Theobroma</taxon>
    </lineage>
</organism>
<keyword evidence="5" id="KW-0067">ATP-binding</keyword>
<evidence type="ECO:0000313" key="10">
    <source>
        <dbReference type="EMBL" id="EOY20015.1"/>
    </source>
</evidence>
<evidence type="ECO:0000256" key="2">
    <source>
        <dbReference type="ARBA" id="ARBA00022737"/>
    </source>
</evidence>
<dbReference type="FunFam" id="1.10.10.10:FF:000322">
    <property type="entry name" value="Probable disease resistance protein At1g63360"/>
    <property type="match status" value="1"/>
</dbReference>
<dbReference type="Pfam" id="PF18052">
    <property type="entry name" value="Rx_N"/>
    <property type="match status" value="1"/>
</dbReference>
<dbReference type="PANTHER" id="PTHR36766">
    <property type="entry name" value="PLANT BROAD-SPECTRUM MILDEW RESISTANCE PROTEIN RPW8"/>
    <property type="match status" value="1"/>
</dbReference>
<dbReference type="InterPro" id="IPR041118">
    <property type="entry name" value="Rx_N"/>
</dbReference>
<dbReference type="eggNOG" id="KOG4658">
    <property type="taxonomic scope" value="Eukaryota"/>
</dbReference>
<dbReference type="GO" id="GO:0005524">
    <property type="term" value="F:ATP binding"/>
    <property type="evidence" value="ECO:0007669"/>
    <property type="project" value="UniProtKB-KW"/>
</dbReference>
<dbReference type="Pfam" id="PF23559">
    <property type="entry name" value="WHD_DRP"/>
    <property type="match status" value="1"/>
</dbReference>
<dbReference type="Gramene" id="EOY20015">
    <property type="protein sequence ID" value="EOY20015"/>
    <property type="gene ID" value="TCM_045415"/>
</dbReference>
<evidence type="ECO:0000259" key="9">
    <source>
        <dbReference type="Pfam" id="PF25019"/>
    </source>
</evidence>
<keyword evidence="3" id="KW-0547">Nucleotide-binding</keyword>
<dbReference type="Gene3D" id="1.10.8.430">
    <property type="entry name" value="Helical domain of apoptotic protease-activating factors"/>
    <property type="match status" value="1"/>
</dbReference>
<evidence type="ECO:0000259" key="7">
    <source>
        <dbReference type="Pfam" id="PF18052"/>
    </source>
</evidence>
<protein>
    <submittedName>
        <fullName evidence="10">LRR and NB-ARC domains-containing disease resistance protein, putative</fullName>
    </submittedName>
</protein>
<dbReference type="SUPFAM" id="SSF52058">
    <property type="entry name" value="L domain-like"/>
    <property type="match status" value="2"/>
</dbReference>
<proteinExistence type="predicted"/>
<dbReference type="Gene3D" id="3.80.10.10">
    <property type="entry name" value="Ribonuclease Inhibitor"/>
    <property type="match status" value="3"/>
</dbReference>